<accession>A0ABN0YE10</accession>
<organism evidence="1 2">
    <name type="scientific">Streptomyces luteireticuli</name>
    <dbReference type="NCBI Taxonomy" id="173858"/>
    <lineage>
        <taxon>Bacteria</taxon>
        <taxon>Bacillati</taxon>
        <taxon>Actinomycetota</taxon>
        <taxon>Actinomycetes</taxon>
        <taxon>Kitasatosporales</taxon>
        <taxon>Streptomycetaceae</taxon>
        <taxon>Streptomyces</taxon>
    </lineage>
</organism>
<sequence length="225" mass="24321">MGTMTVHTLVAELPDPAVLLARCRALALLDAILDGDTPTHSFVSGWRDGVDLAFMENGSGDEYTVVFDPAGVFLYGFDHESAATPWREEPRAHWPGLLDGLPASLAQYPVAPELQVDGFFDATVCAWRETGATTWQCGPVSFAADESDGADWLFDVLTDSSPKTYADFAEHYFEKSVDPQAVAAVWAGEPLTRRTVAVLSSVADFESIASQARDLGYAVQDEIAL</sequence>
<proteinExistence type="predicted"/>
<protein>
    <submittedName>
        <fullName evidence="1">Uncharacterized protein</fullName>
    </submittedName>
</protein>
<name>A0ABN0YE10_9ACTN</name>
<evidence type="ECO:0000313" key="2">
    <source>
        <dbReference type="Proteomes" id="UP001500879"/>
    </source>
</evidence>
<keyword evidence="2" id="KW-1185">Reference proteome</keyword>
<gene>
    <name evidence="1" type="ORF">GCM10010357_11220</name>
</gene>
<evidence type="ECO:0000313" key="1">
    <source>
        <dbReference type="EMBL" id="GAA0392219.1"/>
    </source>
</evidence>
<dbReference type="Proteomes" id="UP001500879">
    <property type="component" value="Unassembled WGS sequence"/>
</dbReference>
<comment type="caution">
    <text evidence="1">The sequence shown here is derived from an EMBL/GenBank/DDBJ whole genome shotgun (WGS) entry which is preliminary data.</text>
</comment>
<reference evidence="2" key="1">
    <citation type="journal article" date="2019" name="Int. J. Syst. Evol. Microbiol.">
        <title>The Global Catalogue of Microorganisms (GCM) 10K type strain sequencing project: providing services to taxonomists for standard genome sequencing and annotation.</title>
        <authorList>
            <consortium name="The Broad Institute Genomics Platform"/>
            <consortium name="The Broad Institute Genome Sequencing Center for Infectious Disease"/>
            <person name="Wu L."/>
            <person name="Ma J."/>
        </authorList>
    </citation>
    <scope>NUCLEOTIDE SEQUENCE [LARGE SCALE GENOMIC DNA]</scope>
    <source>
        <strain evidence="2">JCM 4788</strain>
    </source>
</reference>
<dbReference type="EMBL" id="BAAABX010000009">
    <property type="protein sequence ID" value="GAA0392219.1"/>
    <property type="molecule type" value="Genomic_DNA"/>
</dbReference>